<dbReference type="PANTHER" id="PTHR31920">
    <property type="entry name" value="B3 DOMAIN-CONTAINING"/>
    <property type="match status" value="1"/>
</dbReference>
<accession>A0AAQ3KAL6</accession>
<evidence type="ECO:0000256" key="4">
    <source>
        <dbReference type="ARBA" id="ARBA00023163"/>
    </source>
</evidence>
<name>A0AAQ3KAL6_9LILI</name>
<dbReference type="InterPro" id="IPR050655">
    <property type="entry name" value="Plant_B3_domain"/>
</dbReference>
<dbReference type="PANTHER" id="PTHR31920:SF135">
    <property type="entry name" value="B3 DOMAIN-CONTAINING PROTEIN OS03G0621600-RELATED"/>
    <property type="match status" value="1"/>
</dbReference>
<proteinExistence type="predicted"/>
<keyword evidence="4" id="KW-0804">Transcription</keyword>
<dbReference type="InterPro" id="IPR003340">
    <property type="entry name" value="B3_DNA-bd"/>
</dbReference>
<evidence type="ECO:0000256" key="2">
    <source>
        <dbReference type="ARBA" id="ARBA00023015"/>
    </source>
</evidence>
<dbReference type="AlphaFoldDB" id="A0AAQ3KAL6"/>
<dbReference type="GO" id="GO:0003677">
    <property type="term" value="F:DNA binding"/>
    <property type="evidence" value="ECO:0007669"/>
    <property type="project" value="UniProtKB-KW"/>
</dbReference>
<gene>
    <name evidence="7" type="ORF">Cni_G13845</name>
</gene>
<evidence type="ECO:0000259" key="6">
    <source>
        <dbReference type="PROSITE" id="PS50863"/>
    </source>
</evidence>
<keyword evidence="3" id="KW-0238">DNA-binding</keyword>
<dbReference type="Pfam" id="PF02362">
    <property type="entry name" value="B3"/>
    <property type="match status" value="1"/>
</dbReference>
<dbReference type="InterPro" id="IPR015300">
    <property type="entry name" value="DNA-bd_pseudobarrel_sf"/>
</dbReference>
<comment type="subcellular location">
    <subcellularLocation>
        <location evidence="1">Nucleus</location>
    </subcellularLocation>
</comment>
<dbReference type="GO" id="GO:0005634">
    <property type="term" value="C:nucleus"/>
    <property type="evidence" value="ECO:0007669"/>
    <property type="project" value="UniProtKB-SubCell"/>
</dbReference>
<keyword evidence="5" id="KW-0539">Nucleus</keyword>
<dbReference type="Proteomes" id="UP001327560">
    <property type="component" value="Chromosome 4"/>
</dbReference>
<keyword evidence="8" id="KW-1185">Reference proteome</keyword>
<evidence type="ECO:0000313" key="8">
    <source>
        <dbReference type="Proteomes" id="UP001327560"/>
    </source>
</evidence>
<evidence type="ECO:0000256" key="1">
    <source>
        <dbReference type="ARBA" id="ARBA00004123"/>
    </source>
</evidence>
<keyword evidence="2" id="KW-0805">Transcription regulation</keyword>
<feature type="domain" description="TF-B3" evidence="6">
    <location>
        <begin position="1"/>
        <end position="74"/>
    </location>
</feature>
<reference evidence="7 8" key="1">
    <citation type="submission" date="2023-10" db="EMBL/GenBank/DDBJ databases">
        <title>Chromosome-scale genome assembly provides insights into flower coloration mechanisms of Canna indica.</title>
        <authorList>
            <person name="Li C."/>
        </authorList>
    </citation>
    <scope>NUCLEOTIDE SEQUENCE [LARGE SCALE GENOMIC DNA]</scope>
    <source>
        <tissue evidence="7">Flower</tissue>
    </source>
</reference>
<organism evidence="7 8">
    <name type="scientific">Canna indica</name>
    <name type="common">Indian-shot</name>
    <dbReference type="NCBI Taxonomy" id="4628"/>
    <lineage>
        <taxon>Eukaryota</taxon>
        <taxon>Viridiplantae</taxon>
        <taxon>Streptophyta</taxon>
        <taxon>Embryophyta</taxon>
        <taxon>Tracheophyta</taxon>
        <taxon>Spermatophyta</taxon>
        <taxon>Magnoliopsida</taxon>
        <taxon>Liliopsida</taxon>
        <taxon>Zingiberales</taxon>
        <taxon>Cannaceae</taxon>
        <taxon>Canna</taxon>
    </lineage>
</organism>
<dbReference type="CDD" id="cd10017">
    <property type="entry name" value="B3_DNA"/>
    <property type="match status" value="1"/>
</dbReference>
<evidence type="ECO:0000313" key="7">
    <source>
        <dbReference type="EMBL" id="WOL05122.1"/>
    </source>
</evidence>
<dbReference type="SUPFAM" id="SSF101936">
    <property type="entry name" value="DNA-binding pseudobarrel domain"/>
    <property type="match status" value="1"/>
</dbReference>
<sequence>MKFKAMKDLEEVELKGPSGNKWRVKLTRSEQNAACFTLGWNNYFIRDHELEIDYFLVFIYDGNSCFEVQVFDLSGCEKEQAYFVQVKEEEERMFLFHLKLI</sequence>
<dbReference type="PROSITE" id="PS50863">
    <property type="entry name" value="B3"/>
    <property type="match status" value="1"/>
</dbReference>
<evidence type="ECO:0000256" key="5">
    <source>
        <dbReference type="ARBA" id="ARBA00023242"/>
    </source>
</evidence>
<evidence type="ECO:0000256" key="3">
    <source>
        <dbReference type="ARBA" id="ARBA00023125"/>
    </source>
</evidence>
<dbReference type="EMBL" id="CP136893">
    <property type="protein sequence ID" value="WOL05122.1"/>
    <property type="molecule type" value="Genomic_DNA"/>
</dbReference>
<protein>
    <submittedName>
        <fullName evidence="7">B3 domain-containing protein</fullName>
    </submittedName>
</protein>
<dbReference type="Gene3D" id="2.40.330.10">
    <property type="entry name" value="DNA-binding pseudobarrel domain"/>
    <property type="match status" value="1"/>
</dbReference>